<feature type="region of interest" description="Disordered" evidence="11">
    <location>
        <begin position="1"/>
        <end position="24"/>
    </location>
</feature>
<feature type="compositionally biased region" description="Polar residues" evidence="11">
    <location>
        <begin position="156"/>
        <end position="167"/>
    </location>
</feature>
<dbReference type="InterPro" id="IPR036236">
    <property type="entry name" value="Znf_C2H2_sf"/>
</dbReference>
<sequence>MSTANSPRKPSAAKPAAPGNNHGHNVTVFTIKLANVSPDQIEVIDLDSGVPLANDDPAVADATDASANGAQDQPSSLGESSADEDGGGGDGKSPTKHQAATAASTVTHSCHVCGRMFADLLAQRAHFRSSWHTANLQRKMRGEAALTEQEFLALDQSASTSNTTATKVENDDRGSDNDSADDGHEDDLTDDGDDFSIYDPAALTPMSLAPDSDTTSQDPAHRAPRTHAARTLLAFRLTTHPETLYTIHRAVLPTLLPWRPSAAHLHASLTALSSSLPTSANLRIAYLMLGGGHFAGAIFDNDKCAFHASVHRYTTRRKQGGSQSAQDNARHAKSAGASLRRYNEAALARDVWDQMAAWNEELKKAHIVFVVAPGVANKRTLLQHPEGLGVAKEDARIRGVPFTTRRAGFKEIVRVHRKLIGVGVQAYVEPEPEAVKVESDPPEQPHVAQAPVQQSQAEAQQDAGPEIILARKKKRKQRASRKTGTLPQAASDSSSGTDDEADTQEPKPIPVPLPSTSGPQRLGGRPAPSTPMAGLSSMVQGLGFAGMSAESRAALERERRARAAERRLGIASPPVHAVTPPLARVLTGVATPSMQPAAHTFAAQLAGNVHGPPLAATAAAASGPPCDECGQPVVKKALKKNGKQFCGIRCAAAAGKKDASK</sequence>
<keyword evidence="9" id="KW-0175">Coiled coil</keyword>
<dbReference type="PROSITE" id="PS00028">
    <property type="entry name" value="ZINC_FINGER_C2H2_1"/>
    <property type="match status" value="1"/>
</dbReference>
<dbReference type="InterPro" id="IPR047139">
    <property type="entry name" value="ANKZ1/VMS1"/>
</dbReference>
<evidence type="ECO:0000256" key="4">
    <source>
        <dbReference type="ARBA" id="ARBA00022722"/>
    </source>
</evidence>
<evidence type="ECO:0000256" key="8">
    <source>
        <dbReference type="ARBA" id="ARBA00023043"/>
    </source>
</evidence>
<dbReference type="Pfam" id="PF18826">
    <property type="entry name" value="bVLRF1"/>
    <property type="match status" value="1"/>
</dbReference>
<keyword evidence="7 10" id="KW-0378">Hydrolase</keyword>
<dbReference type="EMBL" id="MCFL01000002">
    <property type="protein sequence ID" value="ORZ40919.1"/>
    <property type="molecule type" value="Genomic_DNA"/>
</dbReference>
<comment type="domain">
    <text evidence="10">The VLRF1 domain mediates binding to the 60S ribosomal subunit.</text>
</comment>
<dbReference type="InterPro" id="IPR013087">
    <property type="entry name" value="Znf_C2H2_type"/>
</dbReference>
<keyword evidence="3 10" id="KW-0963">Cytoplasm</keyword>
<dbReference type="OrthoDB" id="429841at2759"/>
<keyword evidence="6 10" id="KW-0255">Endonuclease</keyword>
<evidence type="ECO:0000313" key="13">
    <source>
        <dbReference type="EMBL" id="ORZ40919.1"/>
    </source>
</evidence>
<feature type="compositionally biased region" description="Polar residues" evidence="11">
    <location>
        <begin position="65"/>
        <end position="74"/>
    </location>
</feature>
<evidence type="ECO:0000256" key="5">
    <source>
        <dbReference type="ARBA" id="ARBA00022737"/>
    </source>
</evidence>
<dbReference type="GO" id="GO:0005737">
    <property type="term" value="C:cytoplasm"/>
    <property type="evidence" value="ECO:0007669"/>
    <property type="project" value="UniProtKB-SubCell"/>
</dbReference>
<feature type="domain" description="VLRF1" evidence="12">
    <location>
        <begin position="280"/>
        <end position="422"/>
    </location>
</feature>
<dbReference type="GO" id="GO:0036503">
    <property type="term" value="P:ERAD pathway"/>
    <property type="evidence" value="ECO:0007669"/>
    <property type="project" value="TreeGrafter"/>
</dbReference>
<dbReference type="SUPFAM" id="SSF57667">
    <property type="entry name" value="beta-beta-alpha zinc fingers"/>
    <property type="match status" value="1"/>
</dbReference>
<reference evidence="13 14" key="1">
    <citation type="submission" date="2016-07" db="EMBL/GenBank/DDBJ databases">
        <title>Pervasive Adenine N6-methylation of Active Genes in Fungi.</title>
        <authorList>
            <consortium name="DOE Joint Genome Institute"/>
            <person name="Mondo S.J."/>
            <person name="Dannebaum R.O."/>
            <person name="Kuo R.C."/>
            <person name="Labutti K."/>
            <person name="Haridas S."/>
            <person name="Kuo A."/>
            <person name="Salamov A."/>
            <person name="Ahrendt S.R."/>
            <person name="Lipzen A."/>
            <person name="Sullivan W."/>
            <person name="Andreopoulos W.B."/>
            <person name="Clum A."/>
            <person name="Lindquist E."/>
            <person name="Daum C."/>
            <person name="Ramamoorthy G.K."/>
            <person name="Gryganskyi A."/>
            <person name="Culley D."/>
            <person name="Magnuson J.K."/>
            <person name="James T.Y."/>
            <person name="O'Malley M.A."/>
            <person name="Stajich J.E."/>
            <person name="Spatafora J.W."/>
            <person name="Visel A."/>
            <person name="Grigoriev I.V."/>
        </authorList>
    </citation>
    <scope>NUCLEOTIDE SEQUENCE [LARGE SCALE GENOMIC DNA]</scope>
    <source>
        <strain evidence="13 14">PL171</strain>
    </source>
</reference>
<evidence type="ECO:0000256" key="1">
    <source>
        <dbReference type="ARBA" id="ARBA00004496"/>
    </source>
</evidence>
<evidence type="ECO:0000256" key="6">
    <source>
        <dbReference type="ARBA" id="ARBA00022759"/>
    </source>
</evidence>
<gene>
    <name evidence="13" type="ORF">BCR44DRAFT_34743</name>
</gene>
<evidence type="ECO:0000259" key="12">
    <source>
        <dbReference type="PROSITE" id="PS52044"/>
    </source>
</evidence>
<evidence type="ECO:0000256" key="9">
    <source>
        <dbReference type="ARBA" id="ARBA00023054"/>
    </source>
</evidence>
<feature type="active site" evidence="10">
    <location>
        <position position="323"/>
    </location>
</feature>
<feature type="compositionally biased region" description="Basic residues" evidence="11">
    <location>
        <begin position="470"/>
        <end position="481"/>
    </location>
</feature>
<dbReference type="GO" id="GO:0016787">
    <property type="term" value="F:hydrolase activity"/>
    <property type="evidence" value="ECO:0007669"/>
    <property type="project" value="UniProtKB-KW"/>
</dbReference>
<dbReference type="InterPro" id="IPR041175">
    <property type="entry name" value="VLRF1/Vms1"/>
</dbReference>
<evidence type="ECO:0000256" key="7">
    <source>
        <dbReference type="ARBA" id="ARBA00022801"/>
    </source>
</evidence>
<feature type="region of interest" description="Disordered" evidence="11">
    <location>
        <begin position="433"/>
        <end position="536"/>
    </location>
</feature>
<dbReference type="GO" id="GO:0004519">
    <property type="term" value="F:endonuclease activity"/>
    <property type="evidence" value="ECO:0007669"/>
    <property type="project" value="UniProtKB-KW"/>
</dbReference>
<feature type="compositionally biased region" description="Acidic residues" evidence="11">
    <location>
        <begin position="178"/>
        <end position="194"/>
    </location>
</feature>
<organism evidence="13 14">
    <name type="scientific">Catenaria anguillulae PL171</name>
    <dbReference type="NCBI Taxonomy" id="765915"/>
    <lineage>
        <taxon>Eukaryota</taxon>
        <taxon>Fungi</taxon>
        <taxon>Fungi incertae sedis</taxon>
        <taxon>Blastocladiomycota</taxon>
        <taxon>Blastocladiomycetes</taxon>
        <taxon>Blastocladiales</taxon>
        <taxon>Catenariaceae</taxon>
        <taxon>Catenaria</taxon>
    </lineage>
</organism>
<dbReference type="Proteomes" id="UP000193411">
    <property type="component" value="Unassembled WGS sequence"/>
</dbReference>
<keyword evidence="14" id="KW-1185">Reference proteome</keyword>
<feature type="compositionally biased region" description="Low complexity" evidence="11">
    <location>
        <begin position="1"/>
        <end position="18"/>
    </location>
</feature>
<protein>
    <recommendedName>
        <fullName evidence="12">VLRF1 domain-containing protein</fullName>
    </recommendedName>
</protein>
<dbReference type="AlphaFoldDB" id="A0A1Y2I2E2"/>
<feature type="region of interest" description="Disordered" evidence="11">
    <location>
        <begin position="48"/>
        <end position="100"/>
    </location>
</feature>
<dbReference type="PROSITE" id="PS52044">
    <property type="entry name" value="VLRF1"/>
    <property type="match status" value="1"/>
</dbReference>
<evidence type="ECO:0000256" key="3">
    <source>
        <dbReference type="ARBA" id="ARBA00022490"/>
    </source>
</evidence>
<accession>A0A1Y2I2E2</accession>
<proteinExistence type="inferred from homology"/>
<dbReference type="PANTHER" id="PTHR16036">
    <property type="entry name" value="ANKYRIN REPEAT AND ZINC FINGER DOMAIN-CONTAINING PROTEIN 1"/>
    <property type="match status" value="1"/>
</dbReference>
<evidence type="ECO:0000256" key="2">
    <source>
        <dbReference type="ARBA" id="ARBA00009262"/>
    </source>
</evidence>
<evidence type="ECO:0000256" key="10">
    <source>
        <dbReference type="PROSITE-ProRule" id="PRU01389"/>
    </source>
</evidence>
<feature type="region of interest" description="Disordered" evidence="11">
    <location>
        <begin position="155"/>
        <end position="194"/>
    </location>
</feature>
<feature type="compositionally biased region" description="Polar residues" evidence="11">
    <location>
        <begin position="483"/>
        <end position="496"/>
    </location>
</feature>
<dbReference type="PANTHER" id="PTHR16036:SF2">
    <property type="entry name" value="TRNA ENDONUCLEASE ANKZF1"/>
    <property type="match status" value="1"/>
</dbReference>
<keyword evidence="4 10" id="KW-0540">Nuclease</keyword>
<evidence type="ECO:0000256" key="11">
    <source>
        <dbReference type="SAM" id="MobiDB-lite"/>
    </source>
</evidence>
<evidence type="ECO:0000313" key="14">
    <source>
        <dbReference type="Proteomes" id="UP000193411"/>
    </source>
</evidence>
<name>A0A1Y2I2E2_9FUNG</name>
<feature type="region of interest" description="Disordered" evidence="11">
    <location>
        <begin position="316"/>
        <end position="336"/>
    </location>
</feature>
<comment type="similarity">
    <text evidence="2 10">Belongs to the ANKZF1/VMS1 family.</text>
</comment>
<comment type="caution">
    <text evidence="13">The sequence shown here is derived from an EMBL/GenBank/DDBJ whole genome shotgun (WGS) entry which is preliminary data.</text>
</comment>
<keyword evidence="8" id="KW-0040">ANK repeat</keyword>
<dbReference type="STRING" id="765915.A0A1Y2I2E2"/>
<comment type="subcellular location">
    <subcellularLocation>
        <location evidence="1">Cytoplasm</location>
    </subcellularLocation>
</comment>
<keyword evidence="5" id="KW-0677">Repeat</keyword>